<comment type="caution">
    <text evidence="1">The sequence shown here is derived from an EMBL/GenBank/DDBJ whole genome shotgun (WGS) entry which is preliminary data.</text>
</comment>
<dbReference type="Proteomes" id="UP000004835">
    <property type="component" value="Unassembled WGS sequence"/>
</dbReference>
<dbReference type="AlphaFoldDB" id="F0ENJ1"/>
<dbReference type="EMBL" id="AEWT01000030">
    <property type="protein sequence ID" value="EGC68393.1"/>
    <property type="molecule type" value="Genomic_DNA"/>
</dbReference>
<organism evidence="1 2">
    <name type="scientific">Enterococcus casseliflavus ATCC 12755</name>
    <dbReference type="NCBI Taxonomy" id="888066"/>
    <lineage>
        <taxon>Bacteria</taxon>
        <taxon>Bacillati</taxon>
        <taxon>Bacillota</taxon>
        <taxon>Bacilli</taxon>
        <taxon>Lactobacillales</taxon>
        <taxon>Enterococcaceae</taxon>
        <taxon>Enterococcus</taxon>
    </lineage>
</organism>
<gene>
    <name evidence="1" type="ORF">HMPREF9087_2983</name>
</gene>
<sequence>MLELKSITNKKERFVMAREMKALKFYFRNGETWTIERRYIGDLWIKQITTSFGRIHGSEFVEIHPCAGFKIEIFQEGDHVATHDINLGGLELGMFARALKYEDIERMEILYRNGTPDLVYFPYKDKDTEGLDNVYQSTKISEKTKSLYIVIDPNQTVDDVYQEHFEE</sequence>
<reference evidence="1 2" key="1">
    <citation type="submission" date="2011-01" db="EMBL/GenBank/DDBJ databases">
        <authorList>
            <person name="Muzny D."/>
            <person name="Qin X."/>
            <person name="Deng J."/>
            <person name="Jiang H."/>
            <person name="Liu Y."/>
            <person name="Qu J."/>
            <person name="Song X.-Z."/>
            <person name="Zhang L."/>
            <person name="Thornton R."/>
            <person name="Coyle M."/>
            <person name="Francisco L."/>
            <person name="Jackson L."/>
            <person name="Javaid M."/>
            <person name="Korchina V."/>
            <person name="Kovar C."/>
            <person name="Mata R."/>
            <person name="Mathew T."/>
            <person name="Ngo R."/>
            <person name="Nguyen L."/>
            <person name="Nguyen N."/>
            <person name="Okwuonu G."/>
            <person name="Ongeri F."/>
            <person name="Pham C."/>
            <person name="Simmons D."/>
            <person name="Wilczek-Boney K."/>
            <person name="Hale W."/>
            <person name="Jakkamsetti A."/>
            <person name="Pham P."/>
            <person name="Ruth R."/>
            <person name="San Lucas F."/>
            <person name="Warren J."/>
            <person name="Zhang J."/>
            <person name="Zhao Z."/>
            <person name="Zhou C."/>
            <person name="Zhu D."/>
            <person name="Lee S."/>
            <person name="Bess C."/>
            <person name="Blankenburg K."/>
            <person name="Forbes L."/>
            <person name="Fu Q."/>
            <person name="Gubbala S."/>
            <person name="Hirani K."/>
            <person name="Jayaseelan J.C."/>
            <person name="Lara F."/>
            <person name="Munidasa M."/>
            <person name="Palculict T."/>
            <person name="Patil S."/>
            <person name="Pu L.-L."/>
            <person name="Saada N."/>
            <person name="Tang L."/>
            <person name="Weissenberger G."/>
            <person name="Zhu Y."/>
            <person name="Hemphill L."/>
            <person name="Shang Y."/>
            <person name="Youmans B."/>
            <person name="Ayvaz T."/>
            <person name="Ross M."/>
            <person name="Santibanez J."/>
            <person name="Aqrawi P."/>
            <person name="Gross S."/>
            <person name="Joshi V."/>
            <person name="Fowler G."/>
            <person name="Nazareth L."/>
            <person name="Reid J."/>
            <person name="Worley K."/>
            <person name="Petrosino J."/>
            <person name="Highlander S."/>
            <person name="Gibbs R."/>
        </authorList>
    </citation>
    <scope>NUCLEOTIDE SEQUENCE [LARGE SCALE GENOMIC DNA]</scope>
    <source>
        <strain evidence="1 2">ATCC 12755</strain>
    </source>
</reference>
<evidence type="ECO:0000313" key="2">
    <source>
        <dbReference type="Proteomes" id="UP000004835"/>
    </source>
</evidence>
<protein>
    <submittedName>
        <fullName evidence="1">Uncharacterized protein</fullName>
    </submittedName>
</protein>
<name>F0ENJ1_ENTCA</name>
<evidence type="ECO:0000313" key="1">
    <source>
        <dbReference type="EMBL" id="EGC68393.1"/>
    </source>
</evidence>
<dbReference type="HOGENOM" id="CLU_1728533_0_0_9"/>
<proteinExistence type="predicted"/>
<accession>F0ENJ1</accession>